<evidence type="ECO:0000256" key="2">
    <source>
        <dbReference type="ARBA" id="ARBA00013064"/>
    </source>
</evidence>
<dbReference type="Proteomes" id="UP001174936">
    <property type="component" value="Unassembled WGS sequence"/>
</dbReference>
<dbReference type="PROSITE" id="PS50056">
    <property type="entry name" value="TYR_PHOSPHATASE_2"/>
    <property type="match status" value="1"/>
</dbReference>
<dbReference type="Gene3D" id="3.90.190.10">
    <property type="entry name" value="Protein tyrosine phosphatase superfamily"/>
    <property type="match status" value="1"/>
</dbReference>
<dbReference type="InterPro" id="IPR029021">
    <property type="entry name" value="Prot-tyrosine_phosphatase-like"/>
</dbReference>
<organism evidence="7 8">
    <name type="scientific">Cercophora newfieldiana</name>
    <dbReference type="NCBI Taxonomy" id="92897"/>
    <lineage>
        <taxon>Eukaryota</taxon>
        <taxon>Fungi</taxon>
        <taxon>Dikarya</taxon>
        <taxon>Ascomycota</taxon>
        <taxon>Pezizomycotina</taxon>
        <taxon>Sordariomycetes</taxon>
        <taxon>Sordariomycetidae</taxon>
        <taxon>Sordariales</taxon>
        <taxon>Lasiosphaeriaceae</taxon>
        <taxon>Cercophora</taxon>
    </lineage>
</organism>
<evidence type="ECO:0000259" key="6">
    <source>
        <dbReference type="PROSITE" id="PS50056"/>
    </source>
</evidence>
<feature type="active site" description="Phosphocysteine intermediate" evidence="5">
    <location>
        <position position="156"/>
    </location>
</feature>
<dbReference type="EC" id="3.1.3.48" evidence="2"/>
<protein>
    <recommendedName>
        <fullName evidence="2">protein-tyrosine-phosphatase</fullName>
        <ecNumber evidence="2">3.1.3.48</ecNumber>
    </recommendedName>
</protein>
<dbReference type="SUPFAM" id="SSF52799">
    <property type="entry name" value="(Phosphotyrosine protein) phosphatases II"/>
    <property type="match status" value="1"/>
</dbReference>
<dbReference type="EMBL" id="JAULSV010000003">
    <property type="protein sequence ID" value="KAK0649606.1"/>
    <property type="molecule type" value="Genomic_DNA"/>
</dbReference>
<comment type="caution">
    <text evidence="7">The sequence shown here is derived from an EMBL/GenBank/DDBJ whole genome shotgun (WGS) entry which is preliminary data.</text>
</comment>
<sequence>MALNRINGREELYVGGVFGLRRSQLIKEHKITHILSVIKYYLRAEEDVFRGIEHLSVDVDDMEDEDLLVYFPKMVRFIEKGLYGEVKEITPAGLQPSGSKSADDEDADAITPAADSAELTAAQLARLKLTPAASSSSPSSRGPAGPEPTGAVFVHCAMGKSRSVSAIIAWLLWKHPHRFGRSNPTTTPRQAVANALKWVRDSRPIAEPNDGFMSQLEMWWDMGCPADSDDAVEREPAYQRWLYKREVEDAARVGRAPDWIRFEDEEAEKDEEKPATESAVELRCKKCRRVLVTQPFIVPHQGRGNAERSDCPHVFIEALSWMRLTLEAGELEGRLACPNAKCGASVGRYAWQGFKCSCGDWVAPAISLQKSKVDEVKTTSGGGKNSAAQVGSAADRMAALGIRMPPGGGRQENL</sequence>
<evidence type="ECO:0000256" key="1">
    <source>
        <dbReference type="ARBA" id="ARBA00008601"/>
    </source>
</evidence>
<evidence type="ECO:0000256" key="3">
    <source>
        <dbReference type="ARBA" id="ARBA00022801"/>
    </source>
</evidence>
<dbReference type="InterPro" id="IPR000387">
    <property type="entry name" value="Tyr_Pase_dom"/>
</dbReference>
<dbReference type="PANTHER" id="PTHR45848:SF4">
    <property type="entry name" value="DUAL SPECIFICITY PROTEIN PHOSPHATASE 12"/>
    <property type="match status" value="1"/>
</dbReference>
<keyword evidence="3" id="KW-0378">Hydrolase</keyword>
<gene>
    <name evidence="7" type="ORF">B0T16DRAFT_389626</name>
</gene>
<proteinExistence type="inferred from homology"/>
<evidence type="ECO:0000313" key="7">
    <source>
        <dbReference type="EMBL" id="KAK0649606.1"/>
    </source>
</evidence>
<dbReference type="GO" id="GO:0004725">
    <property type="term" value="F:protein tyrosine phosphatase activity"/>
    <property type="evidence" value="ECO:0007669"/>
    <property type="project" value="UniProtKB-EC"/>
</dbReference>
<evidence type="ECO:0000313" key="8">
    <source>
        <dbReference type="Proteomes" id="UP001174936"/>
    </source>
</evidence>
<comment type="similarity">
    <text evidence="1">Belongs to the protein-tyrosine phosphatase family. Non-receptor class dual specificity subfamily.</text>
</comment>
<evidence type="ECO:0000256" key="4">
    <source>
        <dbReference type="ARBA" id="ARBA00022912"/>
    </source>
</evidence>
<keyword evidence="4" id="KW-0904">Protein phosphatase</keyword>
<evidence type="ECO:0000256" key="5">
    <source>
        <dbReference type="PIRSR" id="PIRSR000941-50"/>
    </source>
</evidence>
<feature type="domain" description="Tyrosine specific protein phosphatases" evidence="6">
    <location>
        <begin position="127"/>
        <end position="204"/>
    </location>
</feature>
<keyword evidence="8" id="KW-1185">Reference proteome</keyword>
<dbReference type="PANTHER" id="PTHR45848">
    <property type="entry name" value="DUAL SPECIFICITY PROTEIN PHOSPHATASE 12 FAMILY MEMBER"/>
    <property type="match status" value="1"/>
</dbReference>
<dbReference type="PIRSF" id="PIRSF000941">
    <property type="entry name" value="DUSP12"/>
    <property type="match status" value="1"/>
</dbReference>
<reference evidence="7" key="1">
    <citation type="submission" date="2023-06" db="EMBL/GenBank/DDBJ databases">
        <title>Genome-scale phylogeny and comparative genomics of the fungal order Sordariales.</title>
        <authorList>
            <consortium name="Lawrence Berkeley National Laboratory"/>
            <person name="Hensen N."/>
            <person name="Bonometti L."/>
            <person name="Westerberg I."/>
            <person name="Brannstrom I.O."/>
            <person name="Guillou S."/>
            <person name="Cros-Aarteil S."/>
            <person name="Calhoun S."/>
            <person name="Haridas S."/>
            <person name="Kuo A."/>
            <person name="Mondo S."/>
            <person name="Pangilinan J."/>
            <person name="Riley R."/>
            <person name="Labutti K."/>
            <person name="Andreopoulos B."/>
            <person name="Lipzen A."/>
            <person name="Chen C."/>
            <person name="Yanf M."/>
            <person name="Daum C."/>
            <person name="Ng V."/>
            <person name="Clum A."/>
            <person name="Steindorff A."/>
            <person name="Ohm R."/>
            <person name="Martin F."/>
            <person name="Silar P."/>
            <person name="Natvig D."/>
            <person name="Lalanne C."/>
            <person name="Gautier V."/>
            <person name="Ament-Velasquez S.L."/>
            <person name="Kruys A."/>
            <person name="Hutchinson M.I."/>
            <person name="Powell A.J."/>
            <person name="Barry K."/>
            <person name="Miller A.N."/>
            <person name="Grigoriev I.V."/>
            <person name="Debuchy R."/>
            <person name="Gladieux P."/>
            <person name="Thoren M.H."/>
            <person name="Johannesson H."/>
        </authorList>
    </citation>
    <scope>NUCLEOTIDE SEQUENCE</scope>
    <source>
        <strain evidence="7">SMH2532-1</strain>
    </source>
</reference>
<accession>A0AA39YBJ7</accession>
<dbReference type="GO" id="GO:0008138">
    <property type="term" value="F:protein tyrosine/serine/threonine phosphatase activity"/>
    <property type="evidence" value="ECO:0007669"/>
    <property type="project" value="InterPro"/>
</dbReference>
<dbReference type="InterPro" id="IPR016278">
    <property type="entry name" value="DUSP12"/>
</dbReference>
<dbReference type="SMART" id="SM00195">
    <property type="entry name" value="DSPc"/>
    <property type="match status" value="1"/>
</dbReference>
<dbReference type="GO" id="GO:0005634">
    <property type="term" value="C:nucleus"/>
    <property type="evidence" value="ECO:0007669"/>
    <property type="project" value="TreeGrafter"/>
</dbReference>
<name>A0AA39YBJ7_9PEZI</name>
<dbReference type="AlphaFoldDB" id="A0AA39YBJ7"/>
<dbReference type="InterPro" id="IPR020422">
    <property type="entry name" value="TYR_PHOSPHATASE_DUAL_dom"/>
</dbReference>